<protein>
    <submittedName>
        <fullName evidence="1">Ryanodine receptor</fullName>
    </submittedName>
</protein>
<reference evidence="1" key="1">
    <citation type="journal article" date="2021" name="Proc. Natl. Acad. Sci. U.S.A.">
        <title>A Catalog of Tens of Thousands of Viruses from Human Metagenomes Reveals Hidden Associations with Chronic Diseases.</title>
        <authorList>
            <person name="Tisza M.J."/>
            <person name="Buck C.B."/>
        </authorList>
    </citation>
    <scope>NUCLEOTIDE SEQUENCE</scope>
    <source>
        <strain evidence="1">CtCsQ3</strain>
    </source>
</reference>
<evidence type="ECO:0000313" key="1">
    <source>
        <dbReference type="EMBL" id="DAE26864.1"/>
    </source>
</evidence>
<accession>A0A8S5R648</accession>
<sequence>MVQIHTTSISYLHLVGYYCNSSGRWEMYE</sequence>
<dbReference type="EMBL" id="BK015823">
    <property type="protein sequence ID" value="DAE26864.1"/>
    <property type="molecule type" value="Genomic_DNA"/>
</dbReference>
<organism evidence="1">
    <name type="scientific">virus sp. ctCsQ3</name>
    <dbReference type="NCBI Taxonomy" id="2826794"/>
    <lineage>
        <taxon>Viruses</taxon>
    </lineage>
</organism>
<name>A0A8S5R648_9VIRU</name>
<keyword evidence="1" id="KW-0675">Receptor</keyword>
<proteinExistence type="predicted"/>